<dbReference type="Pfam" id="PF00732">
    <property type="entry name" value="GMC_oxred_N"/>
    <property type="match status" value="1"/>
</dbReference>
<accession>A0A336MVX8</accession>
<feature type="binding site" evidence="5">
    <location>
        <begin position="152"/>
        <end position="155"/>
    </location>
    <ligand>
        <name>FAD</name>
        <dbReference type="ChEBI" id="CHEBI:57692"/>
    </ligand>
</feature>
<evidence type="ECO:0000256" key="3">
    <source>
        <dbReference type="ARBA" id="ARBA00022630"/>
    </source>
</evidence>
<dbReference type="AlphaFoldDB" id="A0A336MVX8"/>
<feature type="domain" description="Glucose-methanol-choline oxidoreductase N-terminal" evidence="6">
    <location>
        <begin position="315"/>
        <end position="329"/>
    </location>
</feature>
<dbReference type="VEuPathDB" id="VectorBase:CSON008533"/>
<dbReference type="GO" id="GO:0050660">
    <property type="term" value="F:flavin adenine dinucleotide binding"/>
    <property type="evidence" value="ECO:0007669"/>
    <property type="project" value="InterPro"/>
</dbReference>
<dbReference type="OMA" id="HTQGVTY"/>
<evidence type="ECO:0000256" key="1">
    <source>
        <dbReference type="ARBA" id="ARBA00001974"/>
    </source>
</evidence>
<dbReference type="InterPro" id="IPR012132">
    <property type="entry name" value="GMC_OxRdtase"/>
</dbReference>
<dbReference type="Gene3D" id="3.50.50.60">
    <property type="entry name" value="FAD/NAD(P)-binding domain"/>
    <property type="match status" value="1"/>
</dbReference>
<protein>
    <submittedName>
        <fullName evidence="7">CSON008533 protein</fullName>
    </submittedName>
</protein>
<comment type="similarity">
    <text evidence="2">Belongs to the GMC oxidoreductase family.</text>
</comment>
<evidence type="ECO:0000256" key="4">
    <source>
        <dbReference type="ARBA" id="ARBA00022827"/>
    </source>
</evidence>
<evidence type="ECO:0000259" key="6">
    <source>
        <dbReference type="PROSITE" id="PS00624"/>
    </source>
</evidence>
<sequence length="618" mass="69220">MLFQENCLNCNSSSVPSFGPFTQMMTLMSTVLMSSQCWLQSAEKWPDDYGNQLKKLKDEVPKYDFIIVGAGTAGSIVANRLSENPNWKVLLLEAGGDPPVEEQIPAYMFQLINNLNYTWRYKTEVSDHACLGSVNGCAWPRGRLLGGCSGINAMVYVRGNRKDFDAWEAMGNPGWGWNSVLETFKNLEDPRHMNIGKTNQNPVKLDTYGSTIPIKEIIFDAAKELGHGTLEQLADESFLGFQNLPGTLDYGTRNSMAKAFLSPIRNRPNLHVIKHALATKILLTKDSKRAKQVKFKVGDNFFKAQATKEIVLSAGAIGSPMLLMHSGIGPKTHLESFGIKVIENLPVGRNLQDHLVVPLYFRMGSTSPEPSIREQIDSMYEYLTARKGPLSTIGSLDTSGFITTLPDKSSYPDVQYLYLYFRRYSPDLIAYLSSLDYNSEVVDTILRVNNETDIFIAYVVLLNPKSVGHLELRSKDPFDSPKIYAKYLDHNDDVLTFLRGIREQRKFLKTNAFISNKIEDAALELSECARFEADSDQYWNCYIRTMTITVYHPTSTVKMGNSENTVVDSQLKVKGIGQLRVADASVMPFVTSGNTMAPTILIGQKASEFIIDDWTLKT</sequence>
<dbReference type="PIRSF" id="PIRSF000137">
    <property type="entry name" value="Alcohol_oxidase"/>
    <property type="match status" value="1"/>
</dbReference>
<reference evidence="7" key="1">
    <citation type="submission" date="2018-07" db="EMBL/GenBank/DDBJ databases">
        <authorList>
            <person name="Quirk P.G."/>
            <person name="Krulwich T.A."/>
        </authorList>
    </citation>
    <scope>NUCLEOTIDE SEQUENCE</scope>
</reference>
<evidence type="ECO:0000256" key="5">
    <source>
        <dbReference type="PIRSR" id="PIRSR000137-2"/>
    </source>
</evidence>
<dbReference type="GO" id="GO:0016614">
    <property type="term" value="F:oxidoreductase activity, acting on CH-OH group of donors"/>
    <property type="evidence" value="ECO:0007669"/>
    <property type="project" value="InterPro"/>
</dbReference>
<comment type="cofactor">
    <cofactor evidence="1 5">
        <name>FAD</name>
        <dbReference type="ChEBI" id="CHEBI:57692"/>
    </cofactor>
</comment>
<dbReference type="InterPro" id="IPR007867">
    <property type="entry name" value="GMC_OxRtase_C"/>
</dbReference>
<dbReference type="PROSITE" id="PS00624">
    <property type="entry name" value="GMC_OXRED_2"/>
    <property type="match status" value="1"/>
</dbReference>
<dbReference type="Gene3D" id="3.30.560.10">
    <property type="entry name" value="Glucose Oxidase, domain 3"/>
    <property type="match status" value="1"/>
</dbReference>
<dbReference type="InterPro" id="IPR036188">
    <property type="entry name" value="FAD/NAD-bd_sf"/>
</dbReference>
<dbReference type="EMBL" id="UFQT01003220">
    <property type="protein sequence ID" value="SSX34754.1"/>
    <property type="molecule type" value="Genomic_DNA"/>
</dbReference>
<name>A0A336MVX8_CULSO</name>
<proteinExistence type="inferred from homology"/>
<evidence type="ECO:0000313" key="7">
    <source>
        <dbReference type="EMBL" id="SSX34754.1"/>
    </source>
</evidence>
<organism evidence="7">
    <name type="scientific">Culicoides sonorensis</name>
    <name type="common">Biting midge</name>
    <dbReference type="NCBI Taxonomy" id="179676"/>
    <lineage>
        <taxon>Eukaryota</taxon>
        <taxon>Metazoa</taxon>
        <taxon>Ecdysozoa</taxon>
        <taxon>Arthropoda</taxon>
        <taxon>Hexapoda</taxon>
        <taxon>Insecta</taxon>
        <taxon>Pterygota</taxon>
        <taxon>Neoptera</taxon>
        <taxon>Endopterygota</taxon>
        <taxon>Diptera</taxon>
        <taxon>Nematocera</taxon>
        <taxon>Chironomoidea</taxon>
        <taxon>Ceratopogonidae</taxon>
        <taxon>Ceratopogoninae</taxon>
        <taxon>Culicoides</taxon>
        <taxon>Monoculicoides</taxon>
    </lineage>
</organism>
<dbReference type="SUPFAM" id="SSF51905">
    <property type="entry name" value="FAD/NAD(P)-binding domain"/>
    <property type="match status" value="1"/>
</dbReference>
<evidence type="ECO:0000256" key="2">
    <source>
        <dbReference type="ARBA" id="ARBA00010790"/>
    </source>
</evidence>
<keyword evidence="4 5" id="KW-0274">FAD</keyword>
<dbReference type="Pfam" id="PF05199">
    <property type="entry name" value="GMC_oxred_C"/>
    <property type="match status" value="1"/>
</dbReference>
<gene>
    <name evidence="7" type="primary">CSON008533</name>
</gene>
<dbReference type="InterPro" id="IPR000172">
    <property type="entry name" value="GMC_OxRdtase_N"/>
</dbReference>
<dbReference type="PANTHER" id="PTHR11552:SF147">
    <property type="entry name" value="CHOLINE DEHYDROGENASE, MITOCHONDRIAL"/>
    <property type="match status" value="1"/>
</dbReference>
<dbReference type="PANTHER" id="PTHR11552">
    <property type="entry name" value="GLUCOSE-METHANOL-CHOLINE GMC OXIDOREDUCTASE"/>
    <property type="match status" value="1"/>
</dbReference>
<keyword evidence="3" id="KW-0285">Flavoprotein</keyword>
<dbReference type="SUPFAM" id="SSF54373">
    <property type="entry name" value="FAD-linked reductases, C-terminal domain"/>
    <property type="match status" value="1"/>
</dbReference>